<feature type="compositionally biased region" description="Acidic residues" evidence="1">
    <location>
        <begin position="309"/>
        <end position="323"/>
    </location>
</feature>
<reference evidence="2 3" key="1">
    <citation type="journal article" date="2020" name="ISME J.">
        <title>Uncovering the hidden diversity of litter-decomposition mechanisms in mushroom-forming fungi.</title>
        <authorList>
            <person name="Floudas D."/>
            <person name="Bentzer J."/>
            <person name="Ahren D."/>
            <person name="Johansson T."/>
            <person name="Persson P."/>
            <person name="Tunlid A."/>
        </authorList>
    </citation>
    <scope>NUCLEOTIDE SEQUENCE [LARGE SCALE GENOMIC DNA]</scope>
    <source>
        <strain evidence="2 3">CBS 101986</strain>
    </source>
</reference>
<feature type="region of interest" description="Disordered" evidence="1">
    <location>
        <begin position="286"/>
        <end position="378"/>
    </location>
</feature>
<feature type="region of interest" description="Disordered" evidence="1">
    <location>
        <begin position="571"/>
        <end position="622"/>
    </location>
</feature>
<proteinExistence type="predicted"/>
<organism evidence="2 3">
    <name type="scientific">Psilocybe cf. subviscida</name>
    <dbReference type="NCBI Taxonomy" id="2480587"/>
    <lineage>
        <taxon>Eukaryota</taxon>
        <taxon>Fungi</taxon>
        <taxon>Dikarya</taxon>
        <taxon>Basidiomycota</taxon>
        <taxon>Agaricomycotina</taxon>
        <taxon>Agaricomycetes</taxon>
        <taxon>Agaricomycetidae</taxon>
        <taxon>Agaricales</taxon>
        <taxon>Agaricineae</taxon>
        <taxon>Strophariaceae</taxon>
        <taxon>Psilocybe</taxon>
    </lineage>
</organism>
<feature type="compositionally biased region" description="Polar residues" evidence="1">
    <location>
        <begin position="15"/>
        <end position="24"/>
    </location>
</feature>
<dbReference type="Proteomes" id="UP000567179">
    <property type="component" value="Unassembled WGS sequence"/>
</dbReference>
<evidence type="ECO:0000313" key="3">
    <source>
        <dbReference type="Proteomes" id="UP000567179"/>
    </source>
</evidence>
<feature type="region of interest" description="Disordered" evidence="1">
    <location>
        <begin position="414"/>
        <end position="497"/>
    </location>
</feature>
<keyword evidence="3" id="KW-1185">Reference proteome</keyword>
<accession>A0A8H5EZZ6</accession>
<sequence>MLKRRAGSPEESDCVPSSSRTVGSESPKKRTRHDSASSLPQPQTPIKRRWMSSPGKPPRTPYTPYPLRAMDSPSNPFGRKRKERLVHTLPPVTSFSKHICLRFQFIRADISPRLGGVYRIARVPLSYTFAHLRSLINWLFETPALLSNGKKEVEEYLFEVMNKADTYSMMYKPGQLKTGATTVKLSNVQDPGGWPADHVFPGDDDDNEDATPEDEVEQDWEWMDEEEYTLSHVWQNGLDPAIAIVYHHSSDTQVHITINTMKLPVKRGISNTPEVFLARGRAHLKPWPVAARPSPKPRRTRKQRPAEEQLTDTDAEGDTDEEQQAFSESHPYFQASSSSPAKVLVEDTDCEDSDGDDGNENDNDREAQPEDFVFTREPSRWNKPAHAFPLYLLKFMDPLGISFDDIDASFFEEDTPYDPFDKDDDEGDEEDVVEAYTRRPRAASRASTTVYSDVEDEEDDDDERATRTTLGSTPGLSYGFSSSSSLPPSSSPGRASSPSLFHWGNSSSLSLPDLGSEIVLEEHYPNKKYSATPAPPKSGAHRLRLKRIEKRLERIKKAEFLCVHDEKPVTQEKLAKSAKPVKEDTSFTSAKEGAKKGRGRGHVVSNAKPKPKVKKALVEQDL</sequence>
<dbReference type="EMBL" id="JAACJJ010000030">
    <property type="protein sequence ID" value="KAF5318629.1"/>
    <property type="molecule type" value="Genomic_DNA"/>
</dbReference>
<protein>
    <submittedName>
        <fullName evidence="2">Uncharacterized protein</fullName>
    </submittedName>
</protein>
<feature type="compositionally biased region" description="Acidic residues" evidence="1">
    <location>
        <begin position="346"/>
        <end position="361"/>
    </location>
</feature>
<dbReference type="OrthoDB" id="2940229at2759"/>
<feature type="compositionally biased region" description="Pro residues" evidence="1">
    <location>
        <begin position="55"/>
        <end position="64"/>
    </location>
</feature>
<evidence type="ECO:0000313" key="2">
    <source>
        <dbReference type="EMBL" id="KAF5318629.1"/>
    </source>
</evidence>
<feature type="compositionally biased region" description="Acidic residues" evidence="1">
    <location>
        <begin position="414"/>
        <end position="433"/>
    </location>
</feature>
<dbReference type="AlphaFoldDB" id="A0A8H5EZZ6"/>
<comment type="caution">
    <text evidence="2">The sequence shown here is derived from an EMBL/GenBank/DDBJ whole genome shotgun (WGS) entry which is preliminary data.</text>
</comment>
<feature type="compositionally biased region" description="Acidic residues" evidence="1">
    <location>
        <begin position="453"/>
        <end position="463"/>
    </location>
</feature>
<feature type="compositionally biased region" description="Low complexity" evidence="1">
    <location>
        <begin position="472"/>
        <end position="497"/>
    </location>
</feature>
<name>A0A8H5EZZ6_9AGAR</name>
<evidence type="ECO:0000256" key="1">
    <source>
        <dbReference type="SAM" id="MobiDB-lite"/>
    </source>
</evidence>
<feature type="region of interest" description="Disordered" evidence="1">
    <location>
        <begin position="1"/>
        <end position="77"/>
    </location>
</feature>
<gene>
    <name evidence="2" type="ORF">D9619_010717</name>
</gene>
<feature type="compositionally biased region" description="Basic and acidic residues" evidence="1">
    <location>
        <begin position="571"/>
        <end position="585"/>
    </location>
</feature>
<feature type="compositionally biased region" description="Basic and acidic residues" evidence="1">
    <location>
        <begin position="362"/>
        <end position="378"/>
    </location>
</feature>